<dbReference type="AlphaFoldDB" id="A0A6L3VTZ6"/>
<evidence type="ECO:0000256" key="3">
    <source>
        <dbReference type="ARBA" id="ARBA00023163"/>
    </source>
</evidence>
<reference evidence="5 6" key="1">
    <citation type="submission" date="2019-09" db="EMBL/GenBank/DDBJ databases">
        <title>Actinomadura physcomitrii sp. nov., a novel actinomycete isolated from moss [Physcomitrium sphaericum (Ludw) Fuernr].</title>
        <authorList>
            <person name="Liu C."/>
            <person name="Zhuang X."/>
        </authorList>
    </citation>
    <scope>NUCLEOTIDE SEQUENCE [LARGE SCALE GENOMIC DNA]</scope>
    <source>
        <strain evidence="5 6">CYP1-1B</strain>
    </source>
</reference>
<dbReference type="Pfam" id="PF00196">
    <property type="entry name" value="GerE"/>
    <property type="match status" value="1"/>
</dbReference>
<dbReference type="PRINTS" id="PR00038">
    <property type="entry name" value="HTHLUXR"/>
</dbReference>
<proteinExistence type="predicted"/>
<keyword evidence="2" id="KW-0238">DNA-binding</keyword>
<evidence type="ECO:0000256" key="2">
    <source>
        <dbReference type="ARBA" id="ARBA00023125"/>
    </source>
</evidence>
<evidence type="ECO:0000256" key="1">
    <source>
        <dbReference type="ARBA" id="ARBA00023015"/>
    </source>
</evidence>
<dbReference type="SMART" id="SM00421">
    <property type="entry name" value="HTH_LUXR"/>
    <property type="match status" value="1"/>
</dbReference>
<dbReference type="Proteomes" id="UP000483004">
    <property type="component" value="Unassembled WGS sequence"/>
</dbReference>
<dbReference type="EMBL" id="WBMR01000054">
    <property type="protein sequence ID" value="KAB2379611.1"/>
    <property type="molecule type" value="Genomic_DNA"/>
</dbReference>
<protein>
    <submittedName>
        <fullName evidence="5">Response regulator transcription factor</fullName>
    </submittedName>
</protein>
<dbReference type="SUPFAM" id="SSF46894">
    <property type="entry name" value="C-terminal effector domain of the bipartite response regulators"/>
    <property type="match status" value="1"/>
</dbReference>
<dbReference type="InterPro" id="IPR016032">
    <property type="entry name" value="Sig_transdc_resp-reg_C-effctor"/>
</dbReference>
<dbReference type="GO" id="GO:0003677">
    <property type="term" value="F:DNA binding"/>
    <property type="evidence" value="ECO:0007669"/>
    <property type="project" value="UniProtKB-KW"/>
</dbReference>
<dbReference type="OrthoDB" id="3197423at2"/>
<keyword evidence="3" id="KW-0804">Transcription</keyword>
<keyword evidence="6" id="KW-1185">Reference proteome</keyword>
<keyword evidence="1" id="KW-0805">Transcription regulation</keyword>
<dbReference type="Gene3D" id="1.10.10.10">
    <property type="entry name" value="Winged helix-like DNA-binding domain superfamily/Winged helix DNA-binding domain"/>
    <property type="match status" value="1"/>
</dbReference>
<accession>A0A6L3VTZ6</accession>
<dbReference type="InterPro" id="IPR036388">
    <property type="entry name" value="WH-like_DNA-bd_sf"/>
</dbReference>
<dbReference type="InterPro" id="IPR000792">
    <property type="entry name" value="Tscrpt_reg_LuxR_C"/>
</dbReference>
<dbReference type="PROSITE" id="PS50043">
    <property type="entry name" value="HTH_LUXR_2"/>
    <property type="match status" value="1"/>
</dbReference>
<evidence type="ECO:0000259" key="4">
    <source>
        <dbReference type="PROSITE" id="PS50043"/>
    </source>
</evidence>
<evidence type="ECO:0000313" key="5">
    <source>
        <dbReference type="EMBL" id="KAB2379611.1"/>
    </source>
</evidence>
<dbReference type="PANTHER" id="PTHR44688">
    <property type="entry name" value="DNA-BINDING TRANSCRIPTIONAL ACTIVATOR DEVR_DOSR"/>
    <property type="match status" value="1"/>
</dbReference>
<sequence length="60" mass="6428">MTAREREVLKLVAEGRNNKEIAAALFISPKTASVHVSNILAKLNVSGRTQAAALVLREGL</sequence>
<organism evidence="5 6">
    <name type="scientific">Actinomadura montaniterrae</name>
    <dbReference type="NCBI Taxonomy" id="1803903"/>
    <lineage>
        <taxon>Bacteria</taxon>
        <taxon>Bacillati</taxon>
        <taxon>Actinomycetota</taxon>
        <taxon>Actinomycetes</taxon>
        <taxon>Streptosporangiales</taxon>
        <taxon>Thermomonosporaceae</taxon>
        <taxon>Actinomadura</taxon>
    </lineage>
</organism>
<dbReference type="GO" id="GO:0006355">
    <property type="term" value="P:regulation of DNA-templated transcription"/>
    <property type="evidence" value="ECO:0007669"/>
    <property type="project" value="InterPro"/>
</dbReference>
<comment type="caution">
    <text evidence="5">The sequence shown here is derived from an EMBL/GenBank/DDBJ whole genome shotgun (WGS) entry which is preliminary data.</text>
</comment>
<dbReference type="CDD" id="cd06170">
    <property type="entry name" value="LuxR_C_like"/>
    <property type="match status" value="1"/>
</dbReference>
<gene>
    <name evidence="5" type="ORF">F9B16_19960</name>
</gene>
<dbReference type="PANTHER" id="PTHR44688:SF16">
    <property type="entry name" value="DNA-BINDING TRANSCRIPTIONAL ACTIVATOR DEVR_DOSR"/>
    <property type="match status" value="1"/>
</dbReference>
<evidence type="ECO:0000313" key="6">
    <source>
        <dbReference type="Proteomes" id="UP000483004"/>
    </source>
</evidence>
<name>A0A6L3VTZ6_9ACTN</name>
<feature type="domain" description="HTH luxR-type" evidence="4">
    <location>
        <begin position="1"/>
        <end position="59"/>
    </location>
</feature>